<evidence type="ECO:0000256" key="4">
    <source>
        <dbReference type="ARBA" id="ARBA00023015"/>
    </source>
</evidence>
<evidence type="ECO:0000256" key="7">
    <source>
        <dbReference type="ARBA" id="ARBA00023242"/>
    </source>
</evidence>
<feature type="compositionally biased region" description="Pro residues" evidence="10">
    <location>
        <begin position="19"/>
        <end position="30"/>
    </location>
</feature>
<keyword evidence="3 9" id="KW-0862">Zinc</keyword>
<dbReference type="PROSITE" id="PS01361">
    <property type="entry name" value="ZF_DOF_1"/>
    <property type="match status" value="1"/>
</dbReference>
<dbReference type="PANTHER" id="PTHR31992">
    <property type="entry name" value="DOF ZINC FINGER PROTEIN DOF1.4-RELATED"/>
    <property type="match status" value="1"/>
</dbReference>
<dbReference type="Pfam" id="PF02701">
    <property type="entry name" value="Zn_ribbon_Dof"/>
    <property type="match status" value="1"/>
</dbReference>
<gene>
    <name evidence="12" type="ORF">DH2020_041891</name>
</gene>
<dbReference type="InterPro" id="IPR003851">
    <property type="entry name" value="Znf_Dof"/>
</dbReference>
<keyword evidence="2 8" id="KW-0863">Zinc-finger</keyword>
<evidence type="ECO:0000256" key="3">
    <source>
        <dbReference type="ARBA" id="ARBA00022833"/>
    </source>
</evidence>
<comment type="subcellular location">
    <subcellularLocation>
        <location evidence="8 9">Nucleus</location>
    </subcellularLocation>
</comment>
<comment type="function">
    <text evidence="9">Transcription factor that binds specifically to a 5'-AA[AG]G-3' consensus core sequence.</text>
</comment>
<evidence type="ECO:0000256" key="6">
    <source>
        <dbReference type="ARBA" id="ARBA00023163"/>
    </source>
</evidence>
<protein>
    <recommendedName>
        <fullName evidence="9">Dof zinc finger protein</fullName>
    </recommendedName>
</protein>
<evidence type="ECO:0000256" key="1">
    <source>
        <dbReference type="ARBA" id="ARBA00022723"/>
    </source>
</evidence>
<evidence type="ECO:0000313" key="12">
    <source>
        <dbReference type="EMBL" id="KAK6124398.1"/>
    </source>
</evidence>
<feature type="compositionally biased region" description="Polar residues" evidence="10">
    <location>
        <begin position="1"/>
        <end position="11"/>
    </location>
</feature>
<reference evidence="12 13" key="1">
    <citation type="journal article" date="2021" name="Comput. Struct. Biotechnol. J.">
        <title>De novo genome assembly of the potent medicinal plant Rehmannia glutinosa using nanopore technology.</title>
        <authorList>
            <person name="Ma L."/>
            <person name="Dong C."/>
            <person name="Song C."/>
            <person name="Wang X."/>
            <person name="Zheng X."/>
            <person name="Niu Y."/>
            <person name="Chen S."/>
            <person name="Feng W."/>
        </authorList>
    </citation>
    <scope>NUCLEOTIDE SEQUENCE [LARGE SCALE GENOMIC DNA]</scope>
    <source>
        <strain evidence="12">DH-2019</strain>
    </source>
</reference>
<evidence type="ECO:0000256" key="9">
    <source>
        <dbReference type="RuleBase" id="RU369094"/>
    </source>
</evidence>
<keyword evidence="7 8" id="KW-0539">Nucleus</keyword>
<keyword evidence="6 9" id="KW-0804">Transcription</keyword>
<keyword evidence="1 9" id="KW-0479">Metal-binding</keyword>
<keyword evidence="13" id="KW-1185">Reference proteome</keyword>
<evidence type="ECO:0000256" key="10">
    <source>
        <dbReference type="SAM" id="MobiDB-lite"/>
    </source>
</evidence>
<organism evidence="12 13">
    <name type="scientific">Rehmannia glutinosa</name>
    <name type="common">Chinese foxglove</name>
    <dbReference type="NCBI Taxonomy" id="99300"/>
    <lineage>
        <taxon>Eukaryota</taxon>
        <taxon>Viridiplantae</taxon>
        <taxon>Streptophyta</taxon>
        <taxon>Embryophyta</taxon>
        <taxon>Tracheophyta</taxon>
        <taxon>Spermatophyta</taxon>
        <taxon>Magnoliopsida</taxon>
        <taxon>eudicotyledons</taxon>
        <taxon>Gunneridae</taxon>
        <taxon>Pentapetalae</taxon>
        <taxon>asterids</taxon>
        <taxon>lamiids</taxon>
        <taxon>Lamiales</taxon>
        <taxon>Orobanchaceae</taxon>
        <taxon>Rehmannieae</taxon>
        <taxon>Rehmannia</taxon>
    </lineage>
</organism>
<evidence type="ECO:0000259" key="11">
    <source>
        <dbReference type="PROSITE" id="PS50884"/>
    </source>
</evidence>
<evidence type="ECO:0000256" key="8">
    <source>
        <dbReference type="PROSITE-ProRule" id="PRU00071"/>
    </source>
</evidence>
<accession>A0ABR0UQ40</accession>
<proteinExistence type="predicted"/>
<sequence length="259" mass="27395">MEQGRINQENLTPRRLKPPPENQMPPPPQKCPRCDSSNTKFCYYNNYSLSQPRYFCKACRRYWTHGGTLRNVPVGGGCRKTKRPKPSSSSGGEIARTQAFPSPAAIPPPPTAQNLTGMISGQGLPPVGSTGYSFYPAGGTFLSSLAAMQSLPTAANLGSAAGNGQYSANVAFLQNLSSAPQQFQAQNEIFQLNNNIPARPLGSWTQSFISRGGGGGGGGGGSASSSAASPSFWSRADNQAGSSFNPNHNWPDNHNPGMQ</sequence>
<keyword evidence="4 9" id="KW-0805">Transcription regulation</keyword>
<dbReference type="InterPro" id="IPR045174">
    <property type="entry name" value="Dof"/>
</dbReference>
<dbReference type="PROSITE" id="PS50884">
    <property type="entry name" value="ZF_DOF_2"/>
    <property type="match status" value="1"/>
</dbReference>
<dbReference type="PANTHER" id="PTHR31992:SF108">
    <property type="entry name" value="DOF ZINC FINGER PROTEIN"/>
    <property type="match status" value="1"/>
</dbReference>
<dbReference type="Proteomes" id="UP001318860">
    <property type="component" value="Unassembled WGS sequence"/>
</dbReference>
<feature type="domain" description="Dof-type" evidence="11">
    <location>
        <begin position="29"/>
        <end position="83"/>
    </location>
</feature>
<feature type="region of interest" description="Disordered" evidence="10">
    <location>
        <begin position="76"/>
        <end position="95"/>
    </location>
</feature>
<comment type="caution">
    <text evidence="12">The sequence shown here is derived from an EMBL/GenBank/DDBJ whole genome shotgun (WGS) entry which is preliminary data.</text>
</comment>
<name>A0ABR0UQ40_REHGL</name>
<feature type="region of interest" description="Disordered" evidence="10">
    <location>
        <begin position="1"/>
        <end position="32"/>
    </location>
</feature>
<feature type="compositionally biased region" description="Gly residues" evidence="10">
    <location>
        <begin position="211"/>
        <end position="222"/>
    </location>
</feature>
<feature type="region of interest" description="Disordered" evidence="10">
    <location>
        <begin position="203"/>
        <end position="259"/>
    </location>
</feature>
<keyword evidence="5 8" id="KW-0238">DNA-binding</keyword>
<evidence type="ECO:0000256" key="5">
    <source>
        <dbReference type="ARBA" id="ARBA00023125"/>
    </source>
</evidence>
<feature type="compositionally biased region" description="Low complexity" evidence="10">
    <location>
        <begin position="245"/>
        <end position="259"/>
    </location>
</feature>
<dbReference type="EMBL" id="JABTTQ020002405">
    <property type="protein sequence ID" value="KAK6124398.1"/>
    <property type="molecule type" value="Genomic_DNA"/>
</dbReference>
<evidence type="ECO:0000256" key="2">
    <source>
        <dbReference type="ARBA" id="ARBA00022771"/>
    </source>
</evidence>
<evidence type="ECO:0000313" key="13">
    <source>
        <dbReference type="Proteomes" id="UP001318860"/>
    </source>
</evidence>